<dbReference type="InterPro" id="IPR027550">
    <property type="entry name" value="MSEP-CTERM"/>
</dbReference>
<dbReference type="NCBIfam" id="TIGR04286">
    <property type="entry name" value="MSEP-CTERM"/>
    <property type="match status" value="1"/>
</dbReference>
<gene>
    <name evidence="3" type="ORF">ACFSDX_19605</name>
</gene>
<evidence type="ECO:0000313" key="3">
    <source>
        <dbReference type="EMBL" id="MFD1874653.1"/>
    </source>
</evidence>
<evidence type="ECO:0000259" key="2">
    <source>
        <dbReference type="PROSITE" id="PS51468"/>
    </source>
</evidence>
<feature type="transmembrane region" description="Helical" evidence="1">
    <location>
        <begin position="319"/>
        <end position="340"/>
    </location>
</feature>
<keyword evidence="4" id="KW-1185">Reference proteome</keyword>
<keyword evidence="1" id="KW-0812">Transmembrane</keyword>
<keyword evidence="1" id="KW-0472">Membrane</keyword>
<protein>
    <submittedName>
        <fullName evidence="3">MSEP-CTERM sorting domain-containing protein</fullName>
    </submittedName>
</protein>
<reference evidence="4" key="1">
    <citation type="journal article" date="2019" name="Int. J. Syst. Evol. Microbiol.">
        <title>The Global Catalogue of Microorganisms (GCM) 10K type strain sequencing project: providing services to taxonomists for standard genome sequencing and annotation.</title>
        <authorList>
            <consortium name="The Broad Institute Genomics Platform"/>
            <consortium name="The Broad Institute Genome Sequencing Center for Infectious Disease"/>
            <person name="Wu L."/>
            <person name="Ma J."/>
        </authorList>
    </citation>
    <scope>NUCLEOTIDE SEQUENCE [LARGE SCALE GENOMIC DNA]</scope>
    <source>
        <strain evidence="4">CGMCC 1.15795</strain>
    </source>
</reference>
<feature type="transmembrane region" description="Helical" evidence="1">
    <location>
        <begin position="292"/>
        <end position="313"/>
    </location>
</feature>
<feature type="transmembrane region" description="Helical" evidence="1">
    <location>
        <begin position="361"/>
        <end position="379"/>
    </location>
</feature>
<feature type="transmembrane region" description="Helical" evidence="1">
    <location>
        <begin position="184"/>
        <end position="210"/>
    </location>
</feature>
<accession>A0ABW4QYG0</accession>
<dbReference type="Proteomes" id="UP001597197">
    <property type="component" value="Unassembled WGS sequence"/>
</dbReference>
<feature type="transmembrane region" description="Helical" evidence="1">
    <location>
        <begin position="106"/>
        <end position="133"/>
    </location>
</feature>
<sequence>MHNFLNPKWLLALTVGPLLLLAALCYGEFSVVHSLLPPASVGLWQSFGWGLGALGLVSLVYLVWAWAHEQEVSTWYAVAALVAYSLFVGLYTFHADEVLPRSVPRWLVPTDIVVCVWTFLMPTLAHALLVLVVRFTPPGRPHSALANLGLAVAVPVGAWLALGLLTGLWGLLSGWFEHGMGGGYVLLVGAIGVGPLLFLFFLVRAVYILSLGQEKEWGDYSIVWKVVLTTVLPVLGLAVNSGLFFGHFSTDTEAGIFGNFNSPWFYGLAVLNGGLLCLPAHRLGPRGRLALLGARSALLGYTAYFFLVFLPFLPLSMVAVIAIGSGFLMLAPLMLLVVHVSTLHDDLGALAPYYAPLVRRAVLVGGLVVLPLGLTGSYWHQRQVLHEALEYAYSPDYAKHYDLDAAALTHALAVVQQHKDSNWDLFMGSQQPYLSTYYNWLVLDNLTLPESKIADLQKIFLGAEPLAKRPRWNRWTPPTNFAEDQGPTVGQPALQQLSTRSTYDAKQQAWVSWVDLEIANTDISRQAEYSTAITLPAGCWVGNYYLDIGPRREYGTLAERKAATWVYSQIVNDRTGQDPGLLSYLGPNQLSLRVYPVVGAEVRRTGIQLLHKEPFELAIGGRTVQLGTPGAAPAGAAPAATAGGAVVYLGAAAKRQLPLVQRRPYYHFLLDVSRGQAGAKAGYVQRVQALLRTQPLAVGPRFSLVNAYTAPLGEGADWQRALAECRNEGGCYLTGAVRRSLTAAQLRPAATYPRLVVVTDSLGSAVLPANFADLGAAYPESDEFYVLLPDGRLEAHSLRQAPATALASGPPPALGPAVRAWPNAAHALAYLPDTGEAALVLPHPADPLAVPGGAPTRWATGLLLHGFGQWQSLHPEAAGRGHLPFIQASFRAGILTPLTAYLVLENDAQKAALQRKQEEVLAANHNLDAQETEPPRPAGDAAAVPLNGGQWLLLLLGLALGVRQLRQRYRVAG</sequence>
<dbReference type="RefSeq" id="WP_382316640.1">
    <property type="nucleotide sequence ID" value="NZ_JBHUFD010000018.1"/>
</dbReference>
<feature type="transmembrane region" description="Helical" evidence="1">
    <location>
        <begin position="264"/>
        <end position="280"/>
    </location>
</feature>
<evidence type="ECO:0000313" key="4">
    <source>
        <dbReference type="Proteomes" id="UP001597197"/>
    </source>
</evidence>
<dbReference type="InterPro" id="IPR013694">
    <property type="entry name" value="VIT"/>
</dbReference>
<comment type="caution">
    <text evidence="3">The sequence shown here is derived from an EMBL/GenBank/DDBJ whole genome shotgun (WGS) entry which is preliminary data.</text>
</comment>
<feature type="transmembrane region" description="Helical" evidence="1">
    <location>
        <begin position="74"/>
        <end position="94"/>
    </location>
</feature>
<keyword evidence="1" id="KW-1133">Transmembrane helix</keyword>
<dbReference type="EMBL" id="JBHUFD010000018">
    <property type="protein sequence ID" value="MFD1874653.1"/>
    <property type="molecule type" value="Genomic_DNA"/>
</dbReference>
<feature type="transmembrane region" description="Helical" evidence="1">
    <location>
        <begin position="222"/>
        <end position="244"/>
    </location>
</feature>
<name>A0ABW4QYG0_9BACT</name>
<feature type="transmembrane region" description="Helical" evidence="1">
    <location>
        <begin position="145"/>
        <end position="172"/>
    </location>
</feature>
<feature type="domain" description="VIT" evidence="2">
    <location>
        <begin position="480"/>
        <end position="611"/>
    </location>
</feature>
<evidence type="ECO:0000256" key="1">
    <source>
        <dbReference type="SAM" id="Phobius"/>
    </source>
</evidence>
<dbReference type="PROSITE" id="PS51468">
    <property type="entry name" value="VIT"/>
    <property type="match status" value="1"/>
</dbReference>
<proteinExistence type="predicted"/>
<feature type="transmembrane region" description="Helical" evidence="1">
    <location>
        <begin position="43"/>
        <end position="67"/>
    </location>
</feature>
<organism evidence="3 4">
    <name type="scientific">Hymenobacter bucti</name>
    <dbReference type="NCBI Taxonomy" id="1844114"/>
    <lineage>
        <taxon>Bacteria</taxon>
        <taxon>Pseudomonadati</taxon>
        <taxon>Bacteroidota</taxon>
        <taxon>Cytophagia</taxon>
        <taxon>Cytophagales</taxon>
        <taxon>Hymenobacteraceae</taxon>
        <taxon>Hymenobacter</taxon>
    </lineage>
</organism>